<accession>A0A150H5M2</accession>
<protein>
    <submittedName>
        <fullName evidence="5">Putative transcriptional regulator YvhJ</fullName>
    </submittedName>
</protein>
<evidence type="ECO:0000256" key="2">
    <source>
        <dbReference type="SAM" id="MobiDB-lite"/>
    </source>
</evidence>
<evidence type="ECO:0000313" key="5">
    <source>
        <dbReference type="EMBL" id="KXZ57315.1"/>
    </source>
</evidence>
<dbReference type="AlphaFoldDB" id="A0A150H5M2"/>
<gene>
    <name evidence="5" type="primary">yvhJ_2</name>
    <name evidence="5" type="ORF">Bravens_01835</name>
</gene>
<dbReference type="InterPro" id="IPR050922">
    <property type="entry name" value="LytR/CpsA/Psr_CW_biosynth"/>
</dbReference>
<keyword evidence="3" id="KW-0472">Membrane</keyword>
<dbReference type="Gene3D" id="3.40.630.190">
    <property type="entry name" value="LCP protein"/>
    <property type="match status" value="1"/>
</dbReference>
<feature type="region of interest" description="Disordered" evidence="2">
    <location>
        <begin position="1"/>
        <end position="24"/>
    </location>
</feature>
<evidence type="ECO:0000256" key="3">
    <source>
        <dbReference type="SAM" id="Phobius"/>
    </source>
</evidence>
<organism evidence="5 6">
    <name type="scientific">Brevibacterium ravenspurgense</name>
    <dbReference type="NCBI Taxonomy" id="479117"/>
    <lineage>
        <taxon>Bacteria</taxon>
        <taxon>Bacillati</taxon>
        <taxon>Actinomycetota</taxon>
        <taxon>Actinomycetes</taxon>
        <taxon>Micrococcales</taxon>
        <taxon>Brevibacteriaceae</taxon>
        <taxon>Brevibacterium</taxon>
    </lineage>
</organism>
<keyword evidence="3" id="KW-0812">Transmembrane</keyword>
<dbReference type="NCBIfam" id="TIGR00350">
    <property type="entry name" value="lytR_cpsA_psr"/>
    <property type="match status" value="1"/>
</dbReference>
<dbReference type="PANTHER" id="PTHR33392">
    <property type="entry name" value="POLYISOPRENYL-TEICHOIC ACID--PEPTIDOGLYCAN TEICHOIC ACID TRANSFERASE TAGU"/>
    <property type="match status" value="1"/>
</dbReference>
<dbReference type="Proteomes" id="UP000243589">
    <property type="component" value="Unassembled WGS sequence"/>
</dbReference>
<keyword evidence="3" id="KW-1133">Transmembrane helix</keyword>
<dbReference type="Pfam" id="PF03816">
    <property type="entry name" value="LytR_cpsA_psr"/>
    <property type="match status" value="1"/>
</dbReference>
<dbReference type="PATRIC" id="fig|479117.4.peg.1818"/>
<dbReference type="PANTHER" id="PTHR33392:SF6">
    <property type="entry name" value="POLYISOPRENYL-TEICHOIC ACID--PEPTIDOGLYCAN TEICHOIC ACID TRANSFERASE TAGU"/>
    <property type="match status" value="1"/>
</dbReference>
<feature type="domain" description="Cell envelope-related transcriptional attenuator" evidence="4">
    <location>
        <begin position="106"/>
        <end position="247"/>
    </location>
</feature>
<sequence>MTQEMSNDIFEDAPERRQRPRRKPRRTGRKILFGLLVLVLVVVAGIGGYAWYVGRTFDKNANSLTDEQVFGKKTPPPVDGGAMNILILGADEPMNQADFENSRGLRSDSIMVGHVPADRSSMQFMSIPRDSWVDIEGHGKAKINAALSYGGLPLAVSTIEEFIGAPIHHVAMIDFEGFKLLTDSVGGVDVQSPKAFSSGGHSFTEGTNHLNGEQALAFVRARKPFADGDFQRARNQQEFMSSLFGKLLTADTLSNPNKVTGMIRDFSPYMYLDSGLRSSSISRYALSMRDIRSDDIDFFTAPTAGVGRSSDGQSIINVDEEELENVRKAFKDDTVEDYAANADQQHP</sequence>
<evidence type="ECO:0000313" key="6">
    <source>
        <dbReference type="Proteomes" id="UP000243589"/>
    </source>
</evidence>
<reference evidence="5 6" key="1">
    <citation type="submission" date="2016-01" db="EMBL/GenBank/DDBJ databases">
        <title>Use of Whole Genome Sequencing to ascertain that Brevibacterium massiliense (Roux, Raoult 2009) is a later heterotypic synonym of Brevibacterium ravenspurgense (Mages 2008).</title>
        <authorList>
            <person name="Bernier A.-M."/>
            <person name="Burdz T."/>
            <person name="Huynh C."/>
            <person name="Pachecho A.L."/>
            <person name="Wiebe D."/>
            <person name="Bonner C."/>
            <person name="Bernard K."/>
        </authorList>
    </citation>
    <scope>NUCLEOTIDE SEQUENCE [LARGE SCALE GENOMIC DNA]</scope>
    <source>
        <strain evidence="5 6">CCUG56047</strain>
    </source>
</reference>
<name>A0A150H5M2_9MICO</name>
<dbReference type="InterPro" id="IPR004474">
    <property type="entry name" value="LytR_CpsA_psr"/>
</dbReference>
<proteinExistence type="inferred from homology"/>
<comment type="similarity">
    <text evidence="1">Belongs to the LytR/CpsA/Psr (LCP) family.</text>
</comment>
<keyword evidence="6" id="KW-1185">Reference proteome</keyword>
<evidence type="ECO:0000256" key="1">
    <source>
        <dbReference type="ARBA" id="ARBA00006068"/>
    </source>
</evidence>
<evidence type="ECO:0000259" key="4">
    <source>
        <dbReference type="Pfam" id="PF03816"/>
    </source>
</evidence>
<dbReference type="EMBL" id="LQQC01000012">
    <property type="protein sequence ID" value="KXZ57315.1"/>
    <property type="molecule type" value="Genomic_DNA"/>
</dbReference>
<comment type="caution">
    <text evidence="5">The sequence shown here is derived from an EMBL/GenBank/DDBJ whole genome shotgun (WGS) entry which is preliminary data.</text>
</comment>
<feature type="transmembrane region" description="Helical" evidence="3">
    <location>
        <begin position="31"/>
        <end position="52"/>
    </location>
</feature>